<name>A0A1M5YLA7_9CLOT</name>
<evidence type="ECO:0000256" key="6">
    <source>
        <dbReference type="ARBA" id="ARBA00023163"/>
    </source>
</evidence>
<dbReference type="Gene3D" id="6.10.250.690">
    <property type="match status" value="1"/>
</dbReference>
<keyword evidence="13" id="KW-1185">Reference proteome</keyword>
<dbReference type="CDD" id="cd17574">
    <property type="entry name" value="REC_OmpR"/>
    <property type="match status" value="1"/>
</dbReference>
<dbReference type="InterPro" id="IPR011006">
    <property type="entry name" value="CheY-like_superfamily"/>
</dbReference>
<dbReference type="SMART" id="SM00862">
    <property type="entry name" value="Trans_reg_C"/>
    <property type="match status" value="1"/>
</dbReference>
<dbReference type="PROSITE" id="PS50110">
    <property type="entry name" value="RESPONSE_REGULATORY"/>
    <property type="match status" value="1"/>
</dbReference>
<dbReference type="Proteomes" id="UP000184526">
    <property type="component" value="Unassembled WGS sequence"/>
</dbReference>
<dbReference type="InterPro" id="IPR001789">
    <property type="entry name" value="Sig_transdc_resp-reg_receiver"/>
</dbReference>
<evidence type="ECO:0000256" key="2">
    <source>
        <dbReference type="ARBA" id="ARBA00022553"/>
    </source>
</evidence>
<dbReference type="GO" id="GO:0000156">
    <property type="term" value="F:phosphorelay response regulator activity"/>
    <property type="evidence" value="ECO:0007669"/>
    <property type="project" value="TreeGrafter"/>
</dbReference>
<evidence type="ECO:0000256" key="1">
    <source>
        <dbReference type="ARBA" id="ARBA00018672"/>
    </source>
</evidence>
<evidence type="ECO:0000313" key="12">
    <source>
        <dbReference type="EMBL" id="SHI12678.1"/>
    </source>
</evidence>
<dbReference type="GO" id="GO:0032993">
    <property type="term" value="C:protein-DNA complex"/>
    <property type="evidence" value="ECO:0007669"/>
    <property type="project" value="TreeGrafter"/>
</dbReference>
<feature type="domain" description="Response regulatory" evidence="10">
    <location>
        <begin position="4"/>
        <end position="117"/>
    </location>
</feature>
<dbReference type="InterPro" id="IPR036388">
    <property type="entry name" value="WH-like_DNA-bd_sf"/>
</dbReference>
<dbReference type="SMART" id="SM00448">
    <property type="entry name" value="REC"/>
    <property type="match status" value="1"/>
</dbReference>
<dbReference type="InterPro" id="IPR039420">
    <property type="entry name" value="WalR-like"/>
</dbReference>
<dbReference type="STRING" id="1121306.SAMN02745196_03050"/>
<evidence type="ECO:0000313" key="13">
    <source>
        <dbReference type="Proteomes" id="UP000184526"/>
    </source>
</evidence>
<feature type="DNA-binding region" description="OmpR/PhoB-type" evidence="9">
    <location>
        <begin position="128"/>
        <end position="224"/>
    </location>
</feature>
<evidence type="ECO:0000256" key="8">
    <source>
        <dbReference type="PROSITE-ProRule" id="PRU00169"/>
    </source>
</evidence>
<dbReference type="RefSeq" id="WP_072832838.1">
    <property type="nucleotide sequence ID" value="NZ_FQXP01000018.1"/>
</dbReference>
<evidence type="ECO:0000256" key="3">
    <source>
        <dbReference type="ARBA" id="ARBA00023012"/>
    </source>
</evidence>
<evidence type="ECO:0000259" key="11">
    <source>
        <dbReference type="PROSITE" id="PS51755"/>
    </source>
</evidence>
<evidence type="ECO:0000256" key="4">
    <source>
        <dbReference type="ARBA" id="ARBA00023015"/>
    </source>
</evidence>
<keyword evidence="4" id="KW-0805">Transcription regulation</keyword>
<organism evidence="12 13">
    <name type="scientific">Clostridium collagenovorans DSM 3089</name>
    <dbReference type="NCBI Taxonomy" id="1121306"/>
    <lineage>
        <taxon>Bacteria</taxon>
        <taxon>Bacillati</taxon>
        <taxon>Bacillota</taxon>
        <taxon>Clostridia</taxon>
        <taxon>Eubacteriales</taxon>
        <taxon>Clostridiaceae</taxon>
        <taxon>Clostridium</taxon>
    </lineage>
</organism>
<dbReference type="FunFam" id="1.10.10.10:FF:000018">
    <property type="entry name" value="DNA-binding response regulator ResD"/>
    <property type="match status" value="1"/>
</dbReference>
<dbReference type="GO" id="GO:0005829">
    <property type="term" value="C:cytosol"/>
    <property type="evidence" value="ECO:0007669"/>
    <property type="project" value="TreeGrafter"/>
</dbReference>
<dbReference type="FunFam" id="3.40.50.2300:FF:000001">
    <property type="entry name" value="DNA-binding response regulator PhoB"/>
    <property type="match status" value="1"/>
</dbReference>
<dbReference type="CDD" id="cd00383">
    <property type="entry name" value="trans_reg_C"/>
    <property type="match status" value="1"/>
</dbReference>
<reference evidence="12 13" key="1">
    <citation type="submission" date="2016-11" db="EMBL/GenBank/DDBJ databases">
        <authorList>
            <person name="Jaros S."/>
            <person name="Januszkiewicz K."/>
            <person name="Wedrychowicz H."/>
        </authorList>
    </citation>
    <scope>NUCLEOTIDE SEQUENCE [LARGE SCALE GENOMIC DNA]</scope>
    <source>
        <strain evidence="12 13">DSM 3089</strain>
    </source>
</reference>
<dbReference type="Pfam" id="PF00486">
    <property type="entry name" value="Trans_reg_C"/>
    <property type="match status" value="1"/>
</dbReference>
<dbReference type="Pfam" id="PF00072">
    <property type="entry name" value="Response_reg"/>
    <property type="match status" value="1"/>
</dbReference>
<dbReference type="GO" id="GO:0006355">
    <property type="term" value="P:regulation of DNA-templated transcription"/>
    <property type="evidence" value="ECO:0007669"/>
    <property type="project" value="InterPro"/>
</dbReference>
<dbReference type="PROSITE" id="PS51755">
    <property type="entry name" value="OMPR_PHOB"/>
    <property type="match status" value="1"/>
</dbReference>
<comment type="function">
    <text evidence="7">May play the central regulatory role in sporulation. It may be an element of the effector pathway responsible for the activation of sporulation genes in response to nutritional stress. Spo0A may act in concert with spo0H (a sigma factor) to control the expression of some genes that are critical to the sporulation process.</text>
</comment>
<dbReference type="PANTHER" id="PTHR48111:SF73">
    <property type="entry name" value="ALKALINE PHOSPHATASE SYNTHESIS TRANSCRIPTIONAL REGULATORY PROTEIN PHOP"/>
    <property type="match status" value="1"/>
</dbReference>
<feature type="modified residue" description="4-aspartylphosphate" evidence="8">
    <location>
        <position position="53"/>
    </location>
</feature>
<proteinExistence type="predicted"/>
<dbReference type="EMBL" id="FQXP01000018">
    <property type="protein sequence ID" value="SHI12678.1"/>
    <property type="molecule type" value="Genomic_DNA"/>
</dbReference>
<evidence type="ECO:0000256" key="5">
    <source>
        <dbReference type="ARBA" id="ARBA00023125"/>
    </source>
</evidence>
<evidence type="ECO:0000259" key="10">
    <source>
        <dbReference type="PROSITE" id="PS50110"/>
    </source>
</evidence>
<dbReference type="OrthoDB" id="9790442at2"/>
<keyword evidence="2 8" id="KW-0597">Phosphoprotein</keyword>
<dbReference type="SUPFAM" id="SSF52172">
    <property type="entry name" value="CheY-like"/>
    <property type="match status" value="1"/>
</dbReference>
<sequence length="227" mass="25918">MNKTILIVEDEMRMRKLLKDYLKREGFKVLEAEDGDEGLHVFKTNKVHLLILDVMMPKLDGFEVCKEVRNCSDVPIIMLTAKSEDEDKLIGFDLGADDYVTKPFSPKVLVARVKTLIKRVDGTLGNTSNTIILNGLTVNFTSKEVLIDDSQVILSPKEFDLLEFLIKNKGIVLSRDTLLDNVWGFDYFGDLRTVDTHIKRLREKLQNKADFITTVRGSGYKFEVKND</sequence>
<keyword evidence="6" id="KW-0804">Transcription</keyword>
<evidence type="ECO:0000256" key="7">
    <source>
        <dbReference type="ARBA" id="ARBA00024867"/>
    </source>
</evidence>
<dbReference type="AlphaFoldDB" id="A0A1M5YLA7"/>
<protein>
    <recommendedName>
        <fullName evidence="1">Stage 0 sporulation protein A homolog</fullName>
    </recommendedName>
</protein>
<feature type="domain" description="OmpR/PhoB-type" evidence="11">
    <location>
        <begin position="128"/>
        <end position="224"/>
    </location>
</feature>
<accession>A0A1M5YLA7</accession>
<evidence type="ECO:0000256" key="9">
    <source>
        <dbReference type="PROSITE-ProRule" id="PRU01091"/>
    </source>
</evidence>
<dbReference type="Gene3D" id="3.40.50.2300">
    <property type="match status" value="1"/>
</dbReference>
<dbReference type="InterPro" id="IPR001867">
    <property type="entry name" value="OmpR/PhoB-type_DNA-bd"/>
</dbReference>
<gene>
    <name evidence="12" type="ORF">SAMN02745196_03050</name>
</gene>
<dbReference type="GO" id="GO:0000976">
    <property type="term" value="F:transcription cis-regulatory region binding"/>
    <property type="evidence" value="ECO:0007669"/>
    <property type="project" value="TreeGrafter"/>
</dbReference>
<dbReference type="Gene3D" id="1.10.10.10">
    <property type="entry name" value="Winged helix-like DNA-binding domain superfamily/Winged helix DNA-binding domain"/>
    <property type="match status" value="1"/>
</dbReference>
<keyword evidence="5 9" id="KW-0238">DNA-binding</keyword>
<dbReference type="PANTHER" id="PTHR48111">
    <property type="entry name" value="REGULATOR OF RPOS"/>
    <property type="match status" value="1"/>
</dbReference>
<keyword evidence="3" id="KW-0902">Two-component regulatory system</keyword>